<dbReference type="GO" id="GO:0043176">
    <property type="term" value="F:amine binding"/>
    <property type="evidence" value="ECO:0007669"/>
    <property type="project" value="InterPro"/>
</dbReference>
<keyword evidence="2" id="KW-0732">Signal</keyword>
<dbReference type="GO" id="GO:0030682">
    <property type="term" value="P:symbiont-mediated perturbation of host defenses"/>
    <property type="evidence" value="ECO:0007669"/>
    <property type="project" value="InterPro"/>
</dbReference>
<dbReference type="InterPro" id="IPR012674">
    <property type="entry name" value="Calycin"/>
</dbReference>
<dbReference type="Pfam" id="PF02098">
    <property type="entry name" value="His_binding"/>
    <property type="match status" value="1"/>
</dbReference>
<sequence>MVAFAWLILCAHIIKALATETATLCPAAHTTGKMNDGFAILGGNSQFRLTETSFPILSNNTFRCITSKVTRKDDGQRKVTLLTEYMVLDTEGWESFRQTFEFQCGAQGYDIMTTTDDSDGPAASYKFLSAEPTCAILQYLGSSSSSDDHNQSQEPQSSIEGVQEKEGDCLLWVEDASGEPSNDCRTRFITLCRNARHSFSRTLCNKPGSEANAKDISTRNMNGLLGTRQDEAVLLPY</sequence>
<proteinExistence type="evidence at transcript level"/>
<accession>A0A0C9R6M6</accession>
<evidence type="ECO:0000313" key="3">
    <source>
        <dbReference type="EMBL" id="JAG92600.1"/>
    </source>
</evidence>
<feature type="region of interest" description="Disordered" evidence="1">
    <location>
        <begin position="142"/>
        <end position="162"/>
    </location>
</feature>
<organism evidence="3">
    <name type="scientific">Amblyomma americanum</name>
    <name type="common">Lone star tick</name>
    <dbReference type="NCBI Taxonomy" id="6943"/>
    <lineage>
        <taxon>Eukaryota</taxon>
        <taxon>Metazoa</taxon>
        <taxon>Ecdysozoa</taxon>
        <taxon>Arthropoda</taxon>
        <taxon>Chelicerata</taxon>
        <taxon>Arachnida</taxon>
        <taxon>Acari</taxon>
        <taxon>Parasitiformes</taxon>
        <taxon>Ixodida</taxon>
        <taxon>Ixodoidea</taxon>
        <taxon>Ixodidae</taxon>
        <taxon>Amblyomminae</taxon>
        <taxon>Amblyomma</taxon>
    </lineage>
</organism>
<feature type="chain" id="PRO_5002202108" evidence="2">
    <location>
        <begin position="19"/>
        <end position="237"/>
    </location>
</feature>
<name>A0A0C9R6M6_AMBAM</name>
<dbReference type="InterPro" id="IPR002970">
    <property type="entry name" value="Tick_his-bd"/>
</dbReference>
<dbReference type="SUPFAM" id="SSF50814">
    <property type="entry name" value="Lipocalins"/>
    <property type="match status" value="1"/>
</dbReference>
<reference evidence="3" key="1">
    <citation type="journal article" date="2015" name="PLoS ONE">
        <title>An Insight into the Sialome of the Lone Star Tick, Amblyomma americanum, with a Glimpse on Its Time Dependent Gene Expression.</title>
        <authorList>
            <person name="Karim S."/>
            <person name="Ribeiro J.M."/>
        </authorList>
    </citation>
    <scope>NUCLEOTIDE SEQUENCE</scope>
    <source>
        <tissue evidence="3">Salivary gland</tissue>
    </source>
</reference>
<dbReference type="EMBL" id="GBZX01000140">
    <property type="protein sequence ID" value="JAG92600.1"/>
    <property type="molecule type" value="mRNA"/>
</dbReference>
<evidence type="ECO:0000256" key="2">
    <source>
        <dbReference type="SAM" id="SignalP"/>
    </source>
</evidence>
<evidence type="ECO:0000256" key="1">
    <source>
        <dbReference type="SAM" id="MobiDB-lite"/>
    </source>
</evidence>
<protein>
    <submittedName>
        <fullName evidence="3">Putative lipocalin-6 1</fullName>
    </submittedName>
</protein>
<dbReference type="AlphaFoldDB" id="A0A0C9R6M6"/>
<feature type="signal peptide" evidence="2">
    <location>
        <begin position="1"/>
        <end position="18"/>
    </location>
</feature>
<dbReference type="Gene3D" id="2.40.128.20">
    <property type="match status" value="1"/>
</dbReference>